<feature type="region of interest" description="Disordered" evidence="8">
    <location>
        <begin position="50"/>
        <end position="76"/>
    </location>
</feature>
<feature type="binding site" evidence="7">
    <location>
        <position position="210"/>
    </location>
    <ligand>
        <name>a divalent metal cation</name>
        <dbReference type="ChEBI" id="CHEBI:60240"/>
    </ligand>
</feature>
<dbReference type="InterPro" id="IPR036406">
    <property type="entry name" value="Coprogen_oxidase_aer_sf"/>
</dbReference>
<dbReference type="Proteomes" id="UP001230253">
    <property type="component" value="Unassembled WGS sequence"/>
</dbReference>
<evidence type="ECO:0000256" key="6">
    <source>
        <dbReference type="ARBA" id="ARBA00023244"/>
    </source>
</evidence>
<comment type="subcellular location">
    <subcellularLocation>
        <location evidence="7">Cytoplasm</location>
    </subcellularLocation>
</comment>
<comment type="subunit">
    <text evidence="3 7">Homodimer.</text>
</comment>
<dbReference type="EC" id="1.3.3.3" evidence="7"/>
<dbReference type="InterPro" id="IPR001260">
    <property type="entry name" value="Coprogen_oxidase_aer"/>
</dbReference>
<dbReference type="RefSeq" id="WP_307155541.1">
    <property type="nucleotide sequence ID" value="NZ_JAUSUK010000002.1"/>
</dbReference>
<dbReference type="PRINTS" id="PR00073">
    <property type="entry name" value="COPRGNOXDASE"/>
</dbReference>
<protein>
    <recommendedName>
        <fullName evidence="7">Oxygen-dependent coproporphyrinogen-III oxidase</fullName>
        <shortName evidence="7">CPO</shortName>
        <shortName evidence="7">Coprogen oxidase</shortName>
        <shortName evidence="7">Coproporphyrinogenase</shortName>
        <ecNumber evidence="7">1.3.3.3</ecNumber>
    </recommendedName>
</protein>
<dbReference type="PANTHER" id="PTHR10755:SF0">
    <property type="entry name" value="OXYGEN-DEPENDENT COPROPORPHYRINOGEN-III OXIDASE, MITOCHONDRIAL"/>
    <property type="match status" value="1"/>
</dbReference>
<reference evidence="9 10" key="1">
    <citation type="submission" date="2023-07" db="EMBL/GenBank/DDBJ databases">
        <title>Genomic Encyclopedia of Type Strains, Phase IV (KMG-IV): sequencing the most valuable type-strain genomes for metagenomic binning, comparative biology and taxonomic classification.</title>
        <authorList>
            <person name="Goeker M."/>
        </authorList>
    </citation>
    <scope>NUCLEOTIDE SEQUENCE [LARGE SCALE GENOMIC DNA]</scope>
    <source>
        <strain evidence="9 10">DSM 11549</strain>
    </source>
</reference>
<comment type="function">
    <text evidence="7">Involved in the heme biosynthesis. Catalyzes the aerobic oxidative decarboxylation of propionate groups of rings A and B of coproporphyrinogen-III to yield the vinyl groups in protoporphyrinogen-IX.</text>
</comment>
<feature type="binding site" evidence="7">
    <location>
        <begin position="298"/>
        <end position="300"/>
    </location>
    <ligand>
        <name>substrate</name>
    </ligand>
</feature>
<dbReference type="NCBIfam" id="NF003727">
    <property type="entry name" value="PRK05330.1"/>
    <property type="match status" value="1"/>
</dbReference>
<dbReference type="Gene3D" id="3.40.1500.10">
    <property type="entry name" value="Coproporphyrinogen III oxidase, aerobic"/>
    <property type="match status" value="1"/>
</dbReference>
<feature type="binding site" evidence="7">
    <location>
        <position position="142"/>
    </location>
    <ligand>
        <name>a divalent metal cation</name>
        <dbReference type="ChEBI" id="CHEBI:60240"/>
    </ligand>
</feature>
<keyword evidence="4 7" id="KW-0560">Oxidoreductase</keyword>
<evidence type="ECO:0000313" key="10">
    <source>
        <dbReference type="Proteomes" id="UP001230253"/>
    </source>
</evidence>
<feature type="compositionally biased region" description="Basic and acidic residues" evidence="8">
    <location>
        <begin position="62"/>
        <end position="73"/>
    </location>
</feature>
<feature type="region of interest" description="Important for dimerization" evidence="7">
    <location>
        <begin position="280"/>
        <end position="315"/>
    </location>
</feature>
<feature type="binding site" evidence="7">
    <location>
        <position position="132"/>
    </location>
    <ligand>
        <name>a divalent metal cation</name>
        <dbReference type="ChEBI" id="CHEBI:60240"/>
    </ligand>
</feature>
<comment type="cofactor">
    <cofactor evidence="7">
        <name>a divalent metal cation</name>
        <dbReference type="ChEBI" id="CHEBI:60240"/>
    </cofactor>
</comment>
<comment type="catalytic activity">
    <reaction evidence="7">
        <text>coproporphyrinogen III + O2 + 2 H(+) = protoporphyrinogen IX + 2 CO2 + 2 H2O</text>
        <dbReference type="Rhea" id="RHEA:18257"/>
        <dbReference type="ChEBI" id="CHEBI:15377"/>
        <dbReference type="ChEBI" id="CHEBI:15378"/>
        <dbReference type="ChEBI" id="CHEBI:15379"/>
        <dbReference type="ChEBI" id="CHEBI:16526"/>
        <dbReference type="ChEBI" id="CHEBI:57307"/>
        <dbReference type="ChEBI" id="CHEBI:57309"/>
        <dbReference type="EC" id="1.3.3.3"/>
    </reaction>
</comment>
<comment type="pathway">
    <text evidence="1 7">Porphyrin-containing compound metabolism; protoporphyrin-IX biosynthesis; protoporphyrinogen-IX from coproporphyrinogen-III (O2 route): step 1/1.</text>
</comment>
<evidence type="ECO:0000256" key="2">
    <source>
        <dbReference type="ARBA" id="ARBA00010644"/>
    </source>
</evidence>
<feature type="site" description="Important for dimerization" evidence="7">
    <location>
        <position position="210"/>
    </location>
</feature>
<dbReference type="EMBL" id="JAUSUK010000002">
    <property type="protein sequence ID" value="MDQ0327527.1"/>
    <property type="molecule type" value="Genomic_DNA"/>
</dbReference>
<proteinExistence type="inferred from homology"/>
<dbReference type="PANTHER" id="PTHR10755">
    <property type="entry name" value="COPROPORPHYRINOGEN III OXIDASE, MITOCHONDRIAL"/>
    <property type="match status" value="1"/>
</dbReference>
<evidence type="ECO:0000313" key="9">
    <source>
        <dbReference type="EMBL" id="MDQ0327527.1"/>
    </source>
</evidence>
<keyword evidence="6 7" id="KW-0627">Porphyrin biosynthesis</keyword>
<feature type="binding site" evidence="7">
    <location>
        <position position="128"/>
    </location>
    <ligand>
        <name>substrate</name>
    </ligand>
</feature>
<dbReference type="InterPro" id="IPR018375">
    <property type="entry name" value="Coprogen_oxidase_CS"/>
</dbReference>
<feature type="compositionally biased region" description="Low complexity" evidence="8">
    <location>
        <begin position="50"/>
        <end position="60"/>
    </location>
</feature>
<keyword evidence="10" id="KW-1185">Reference proteome</keyword>
<dbReference type="Pfam" id="PF01218">
    <property type="entry name" value="Coprogen_oxidas"/>
    <property type="match status" value="1"/>
</dbReference>
<comment type="caution">
    <text evidence="9">The sequence shown here is derived from an EMBL/GenBank/DDBJ whole genome shotgun (WGS) entry which is preliminary data.</text>
</comment>
<accession>A0ABU0CBF7</accession>
<evidence type="ECO:0000256" key="1">
    <source>
        <dbReference type="ARBA" id="ARBA00005168"/>
    </source>
</evidence>
<dbReference type="PIRSF" id="PIRSF000166">
    <property type="entry name" value="Coproporphyri_ox"/>
    <property type="match status" value="1"/>
</dbReference>
<keyword evidence="7" id="KW-0479">Metal-binding</keyword>
<feature type="active site" description="Proton donor" evidence="7">
    <location>
        <position position="142"/>
    </location>
</feature>
<dbReference type="PROSITE" id="PS01021">
    <property type="entry name" value="COPROGEN_OXIDASE"/>
    <property type="match status" value="1"/>
</dbReference>
<comment type="similarity">
    <text evidence="2 7">Belongs to the aerobic coproporphyrinogen-III oxidase family.</text>
</comment>
<evidence type="ECO:0000256" key="4">
    <source>
        <dbReference type="ARBA" id="ARBA00023002"/>
    </source>
</evidence>
<keyword evidence="5 7" id="KW-0350">Heme biosynthesis</keyword>
<gene>
    <name evidence="7" type="primary">hemF</name>
    <name evidence="9" type="ORF">J2R99_003396</name>
</gene>
<keyword evidence="7" id="KW-0963">Cytoplasm</keyword>
<organism evidence="9 10">
    <name type="scientific">Rhodopseudomonas julia</name>
    <dbReference type="NCBI Taxonomy" id="200617"/>
    <lineage>
        <taxon>Bacteria</taxon>
        <taxon>Pseudomonadati</taxon>
        <taxon>Pseudomonadota</taxon>
        <taxon>Alphaproteobacteria</taxon>
        <taxon>Hyphomicrobiales</taxon>
        <taxon>Nitrobacteraceae</taxon>
        <taxon>Rhodopseudomonas</taxon>
    </lineage>
</organism>
<feature type="binding site" evidence="7">
    <location>
        <position position="180"/>
    </location>
    <ligand>
        <name>a divalent metal cation</name>
        <dbReference type="ChEBI" id="CHEBI:60240"/>
    </ligand>
</feature>
<feature type="binding site" evidence="7">
    <location>
        <begin position="144"/>
        <end position="146"/>
    </location>
    <ligand>
        <name>substrate</name>
    </ligand>
</feature>
<name>A0ABU0CBF7_9BRAD</name>
<evidence type="ECO:0000256" key="8">
    <source>
        <dbReference type="SAM" id="MobiDB-lite"/>
    </source>
</evidence>
<evidence type="ECO:0000256" key="7">
    <source>
        <dbReference type="HAMAP-Rule" id="MF_00333"/>
    </source>
</evidence>
<evidence type="ECO:0000256" key="3">
    <source>
        <dbReference type="ARBA" id="ARBA00011738"/>
    </source>
</evidence>
<dbReference type="HAMAP" id="MF_00333">
    <property type="entry name" value="Coprogen_oxidas"/>
    <property type="match status" value="1"/>
</dbReference>
<evidence type="ECO:0000256" key="5">
    <source>
        <dbReference type="ARBA" id="ARBA00023133"/>
    </source>
</evidence>
<dbReference type="SUPFAM" id="SSF102886">
    <property type="entry name" value="Coproporphyrinogen III oxidase"/>
    <property type="match status" value="1"/>
</dbReference>
<sequence length="315" mass="35303">MSRNMHLYRPDLDALSVPDDIDAKKAEARTWFEALRDTICSRLEALEDALPADSSSDAPAGRFERTPWDRSDHSGAAGGGGVMSVLHGRVFEKAGVHCSTVFGEFAPEFRGQIPGADEDPRFWASGISLIVHPRNPHVPAAHMNTRMVVTSRQWFGGGADLTPVLAARRSQDDPDSHDFHAAMEVACRSHTEVDYPRLKTWCDDYFYLPHRDEARGIGGIFFDYLNSGSGSDEGWRADFHFVQKVGQAFADIYPKLVERNFAKPWSETEREEQLVRRGRYVEFNLLYDRGTIFGLKTGGNVASILSSMPPEVRWP</sequence>
<dbReference type="GO" id="GO:0004109">
    <property type="term" value="F:coproporphyrinogen oxidase activity"/>
    <property type="evidence" value="ECO:0007669"/>
    <property type="project" value="UniProtKB-EC"/>
</dbReference>